<evidence type="ECO:0000313" key="8">
    <source>
        <dbReference type="Proteomes" id="UP001239213"/>
    </source>
</evidence>
<protein>
    <recommendedName>
        <fullName evidence="3">Glutamate-rich WD repeat-containing protein 1</fullName>
    </recommendedName>
</protein>
<evidence type="ECO:0000313" key="7">
    <source>
        <dbReference type="EMBL" id="KAK1456045.1"/>
    </source>
</evidence>
<dbReference type="Proteomes" id="UP001239213">
    <property type="component" value="Unassembled WGS sequence"/>
</dbReference>
<evidence type="ECO:0000256" key="2">
    <source>
        <dbReference type="ARBA" id="ARBA00022737"/>
    </source>
</evidence>
<dbReference type="InterPro" id="IPR051972">
    <property type="entry name" value="Glutamate-rich_WD_repeat"/>
</dbReference>
<dbReference type="SUPFAM" id="SSF50978">
    <property type="entry name" value="WD40 repeat-like"/>
    <property type="match status" value="1"/>
</dbReference>
<keyword evidence="2" id="KW-0677">Repeat</keyword>
<dbReference type="InterPro" id="IPR036322">
    <property type="entry name" value="WD40_repeat_dom_sf"/>
</dbReference>
<feature type="compositionally biased region" description="Acidic residues" evidence="5">
    <location>
        <begin position="161"/>
        <end position="178"/>
    </location>
</feature>
<name>A0AAI9UCZ2_9PEZI</name>
<feature type="compositionally biased region" description="Basic and acidic residues" evidence="5">
    <location>
        <begin position="17"/>
        <end position="32"/>
    </location>
</feature>
<feature type="repeat" description="WD" evidence="4">
    <location>
        <begin position="398"/>
        <end position="432"/>
    </location>
</feature>
<dbReference type="Pfam" id="PF00400">
    <property type="entry name" value="WD40"/>
    <property type="match status" value="3"/>
</dbReference>
<dbReference type="InterPro" id="IPR015943">
    <property type="entry name" value="WD40/YVTN_repeat-like_dom_sf"/>
</dbReference>
<evidence type="ECO:0000259" key="6">
    <source>
        <dbReference type="Pfam" id="PF12265"/>
    </source>
</evidence>
<dbReference type="PROSITE" id="PS50294">
    <property type="entry name" value="WD_REPEATS_REGION"/>
    <property type="match status" value="2"/>
</dbReference>
<dbReference type="InterPro" id="IPR022052">
    <property type="entry name" value="Histone-bd_RBBP4-like_N"/>
</dbReference>
<organism evidence="7 8">
    <name type="scientific">Colletotrichum cuscutae</name>
    <dbReference type="NCBI Taxonomy" id="1209917"/>
    <lineage>
        <taxon>Eukaryota</taxon>
        <taxon>Fungi</taxon>
        <taxon>Dikarya</taxon>
        <taxon>Ascomycota</taxon>
        <taxon>Pezizomycotina</taxon>
        <taxon>Sordariomycetes</taxon>
        <taxon>Hypocreomycetidae</taxon>
        <taxon>Glomerellales</taxon>
        <taxon>Glomerellaceae</taxon>
        <taxon>Colletotrichum</taxon>
        <taxon>Colletotrichum acutatum species complex</taxon>
    </lineage>
</organism>
<dbReference type="Pfam" id="PF12265">
    <property type="entry name" value="CAF1C_H4-bd"/>
    <property type="match status" value="1"/>
</dbReference>
<feature type="domain" description="Histone-binding protein RBBP4-like N-terminal" evidence="6">
    <location>
        <begin position="92"/>
        <end position="155"/>
    </location>
</feature>
<dbReference type="PANTHER" id="PTHR45903">
    <property type="entry name" value="GLUTAMATE-RICH WD REPEAT-CONTAINING PROTEIN 1"/>
    <property type="match status" value="1"/>
</dbReference>
<dbReference type="PROSITE" id="PS50082">
    <property type="entry name" value="WD_REPEATS_2"/>
    <property type="match status" value="3"/>
</dbReference>
<evidence type="ECO:0000256" key="5">
    <source>
        <dbReference type="SAM" id="MobiDB-lite"/>
    </source>
</evidence>
<dbReference type="InterPro" id="IPR020472">
    <property type="entry name" value="WD40_PAC1"/>
</dbReference>
<dbReference type="InterPro" id="IPR001680">
    <property type="entry name" value="WD40_rpt"/>
</dbReference>
<feature type="region of interest" description="Disordered" evidence="5">
    <location>
        <begin position="1"/>
        <end position="32"/>
    </location>
</feature>
<keyword evidence="1 4" id="KW-0853">WD repeat</keyword>
<feature type="repeat" description="WD" evidence="4">
    <location>
        <begin position="299"/>
        <end position="341"/>
    </location>
</feature>
<accession>A0AAI9UCZ2</accession>
<proteinExistence type="predicted"/>
<feature type="region of interest" description="Disordered" evidence="5">
    <location>
        <begin position="154"/>
        <end position="183"/>
    </location>
</feature>
<dbReference type="Gene3D" id="2.130.10.10">
    <property type="entry name" value="YVTN repeat-like/Quinoprotein amine dehydrogenase"/>
    <property type="match status" value="1"/>
</dbReference>
<reference evidence="7" key="1">
    <citation type="submission" date="2016-11" db="EMBL/GenBank/DDBJ databases">
        <title>The genome sequence of Colletotrichum cuscutae.</title>
        <authorList>
            <person name="Baroncelli R."/>
        </authorList>
    </citation>
    <scope>NUCLEOTIDE SEQUENCE</scope>
    <source>
        <strain evidence="7">IMI 304802</strain>
    </source>
</reference>
<keyword evidence="8" id="KW-1185">Reference proteome</keyword>
<gene>
    <name evidence="7" type="ORF">CCUS01_10224</name>
</gene>
<dbReference type="SMART" id="SM00320">
    <property type="entry name" value="WD40"/>
    <property type="match status" value="4"/>
</dbReference>
<feature type="repeat" description="WD" evidence="4">
    <location>
        <begin position="344"/>
        <end position="386"/>
    </location>
</feature>
<dbReference type="PRINTS" id="PR00320">
    <property type="entry name" value="GPROTEINBRPT"/>
</dbReference>
<evidence type="ECO:0000256" key="1">
    <source>
        <dbReference type="ARBA" id="ARBA00022574"/>
    </source>
</evidence>
<dbReference type="EMBL" id="MPDP01000288">
    <property type="protein sequence ID" value="KAK1456045.1"/>
    <property type="molecule type" value="Genomic_DNA"/>
</dbReference>
<dbReference type="GO" id="GO:0005730">
    <property type="term" value="C:nucleolus"/>
    <property type="evidence" value="ECO:0007669"/>
    <property type="project" value="TreeGrafter"/>
</dbReference>
<comment type="caution">
    <text evidence="7">The sequence shown here is derived from an EMBL/GenBank/DDBJ whole genome shotgun (WGS) entry which is preliminary data.</text>
</comment>
<sequence>MSKRSADVEMGDAPLKGGDRPEGMEIDEKAPDMGEFEDEFEDEFEEDEIMEAGVDGRPDAEREAEEREAAVDQGTFIVGRNKLEAGQTLAPDVSTYEMLHNLSTPWPCLSFDILRDSLGDNRKVYPATMYTVAGTQAENARAGENQLMVMKFSGLSRTEKDDEESDDDDEDGDEDAEPILEHKAIPLNSTTNRIRAHQIPSQDASRPPTTLTATMTESSNVFIHDITPHIYSFDNPGTVISAQQNKPVSTIRAHKAEGYALDWSPLVPSGKLLTGDNDGLIYVTTRTDGGGFVTDTRPFQGHTSSVEEIQWSPSEQSVFSSASSDGTIRVWDVRSKSRKPALSMHVSNHDVNVMSWSPLTTHLLASGADDGEFAVWDLRQWKQSSTSAADKPSPIASFNYHKEQVTSIEWHPTDDSIIAVAAGDNTVTLWDLAVELDDEESKDTGGVKDVPPQLLFVHYLSNVKELHWHPQITGSLMATGDEFSVFHHFVLFNMRYLANLALLCHLAHGAPSTPAEHSARTAAVFEVDRFFAGSLPPSTRNFVIFSVQPTPGADFANCTINTDTGSKVPTVDKVVCTDVNSITWSLEPMGTGMHFSVWWAFTSHASLLGGIHLDESYFKDTTLADGTKSQSYVGPHKFTLETTMVMNNPGGKRKMEESVE</sequence>
<dbReference type="GO" id="GO:0042254">
    <property type="term" value="P:ribosome biogenesis"/>
    <property type="evidence" value="ECO:0007669"/>
    <property type="project" value="TreeGrafter"/>
</dbReference>
<dbReference type="AlphaFoldDB" id="A0AAI9UCZ2"/>
<evidence type="ECO:0000256" key="3">
    <source>
        <dbReference type="ARBA" id="ARBA00040876"/>
    </source>
</evidence>
<dbReference type="PANTHER" id="PTHR45903:SF1">
    <property type="entry name" value="GLUTAMATE-RICH WD REPEAT-CONTAINING PROTEIN 1"/>
    <property type="match status" value="1"/>
</dbReference>
<evidence type="ECO:0000256" key="4">
    <source>
        <dbReference type="PROSITE-ProRule" id="PRU00221"/>
    </source>
</evidence>